<feature type="domain" description="Ribosomal protein eL8/eL30/eS12/Gadd45" evidence="6">
    <location>
        <begin position="52"/>
        <end position="145"/>
    </location>
</feature>
<evidence type="ECO:0000256" key="4">
    <source>
        <dbReference type="RuleBase" id="RU000670"/>
    </source>
</evidence>
<sequence length="166" mass="17904">MQPGPSPKEEDTREAVYLSRTNMSDGGESPKSVQEEVPAAAAPGEPMDLNTAIQVVMKKALAHDGLARGLHESARSIERGQAQLAILADDCNQPDYKKLIEALCAEQSVNLISVPSQETLGQWAGLCKIDSEGEARKVVKCSCSVITDYGEDTEGLSILQEYLKSR</sequence>
<dbReference type="Gene3D" id="3.30.1330.30">
    <property type="match status" value="1"/>
</dbReference>
<dbReference type="GO" id="GO:0006412">
    <property type="term" value="P:translation"/>
    <property type="evidence" value="ECO:0007669"/>
    <property type="project" value="InterPro"/>
</dbReference>
<dbReference type="GO" id="GO:1990904">
    <property type="term" value="C:ribonucleoprotein complex"/>
    <property type="evidence" value="ECO:0007669"/>
    <property type="project" value="UniProtKB-KW"/>
</dbReference>
<keyword evidence="8" id="KW-1185">Reference proteome</keyword>
<gene>
    <name evidence="7" type="ORF">D9Q98_008360</name>
</gene>
<dbReference type="GO" id="GO:0003735">
    <property type="term" value="F:structural constituent of ribosome"/>
    <property type="evidence" value="ECO:0007669"/>
    <property type="project" value="InterPro"/>
</dbReference>
<comment type="similarity">
    <text evidence="1 4">Belongs to the eukaryotic ribosomal protein eS12 family.</text>
</comment>
<dbReference type="InterPro" id="IPR029064">
    <property type="entry name" value="Ribosomal_eL30-like_sf"/>
</dbReference>
<evidence type="ECO:0000259" key="6">
    <source>
        <dbReference type="Pfam" id="PF01248"/>
    </source>
</evidence>
<proteinExistence type="inferred from homology"/>
<dbReference type="SUPFAM" id="SSF55315">
    <property type="entry name" value="L30e-like"/>
    <property type="match status" value="1"/>
</dbReference>
<reference evidence="7" key="2">
    <citation type="submission" date="2020-11" db="EMBL/GenBank/DDBJ databases">
        <authorList>
            <person name="Cecchin M."/>
            <person name="Marcolungo L."/>
            <person name="Rossato M."/>
            <person name="Girolomoni L."/>
            <person name="Cosentino E."/>
            <person name="Cuine S."/>
            <person name="Li-Beisson Y."/>
            <person name="Delledonne M."/>
            <person name="Ballottari M."/>
        </authorList>
    </citation>
    <scope>NUCLEOTIDE SEQUENCE</scope>
    <source>
        <strain evidence="7">211/11P</strain>
        <tissue evidence="7">Whole cell</tissue>
    </source>
</reference>
<evidence type="ECO:0000313" key="8">
    <source>
        <dbReference type="Proteomes" id="UP001055712"/>
    </source>
</evidence>
<dbReference type="Pfam" id="PF01248">
    <property type="entry name" value="Ribosomal_L7Ae"/>
    <property type="match status" value="1"/>
</dbReference>
<reference evidence="7" key="1">
    <citation type="journal article" date="2019" name="Plant J.">
        <title>Chlorella vulgaris genome assembly and annotation reveals the molecular basis for metabolic acclimation to high light conditions.</title>
        <authorList>
            <person name="Cecchin M."/>
            <person name="Marcolungo L."/>
            <person name="Rossato M."/>
            <person name="Girolomoni L."/>
            <person name="Cosentino E."/>
            <person name="Cuine S."/>
            <person name="Li-Beisson Y."/>
            <person name="Delledonne M."/>
            <person name="Ballottari M."/>
        </authorList>
    </citation>
    <scope>NUCLEOTIDE SEQUENCE</scope>
    <source>
        <strain evidence="7">211/11P</strain>
    </source>
</reference>
<evidence type="ECO:0000256" key="5">
    <source>
        <dbReference type="SAM" id="MobiDB-lite"/>
    </source>
</evidence>
<dbReference type="GO" id="GO:0005840">
    <property type="term" value="C:ribosome"/>
    <property type="evidence" value="ECO:0007669"/>
    <property type="project" value="UniProtKB-KW"/>
</dbReference>
<dbReference type="PRINTS" id="PR00972">
    <property type="entry name" value="RIBSOMALS12E"/>
</dbReference>
<evidence type="ECO:0000256" key="2">
    <source>
        <dbReference type="ARBA" id="ARBA00022980"/>
    </source>
</evidence>
<dbReference type="InterPro" id="IPR000530">
    <property type="entry name" value="Ribosomal_eS12"/>
</dbReference>
<dbReference type="InterPro" id="IPR004038">
    <property type="entry name" value="Ribosomal_eL8/eL30/eS12/Gad45"/>
</dbReference>
<dbReference type="InterPro" id="IPR047860">
    <property type="entry name" value="Ribosomal_eS12_CS"/>
</dbReference>
<evidence type="ECO:0000313" key="7">
    <source>
        <dbReference type="EMBL" id="KAI3424979.1"/>
    </source>
</evidence>
<accession>A0A9D4TGH1</accession>
<evidence type="ECO:0000256" key="3">
    <source>
        <dbReference type="ARBA" id="ARBA00023274"/>
    </source>
</evidence>
<keyword evidence="3 4" id="KW-0687">Ribonucleoprotein</keyword>
<feature type="region of interest" description="Disordered" evidence="5">
    <location>
        <begin position="19"/>
        <end position="44"/>
    </location>
</feature>
<evidence type="ECO:0000256" key="1">
    <source>
        <dbReference type="ARBA" id="ARBA00005824"/>
    </source>
</evidence>
<name>A0A9D4TGH1_CHLVU</name>
<dbReference type="AlphaFoldDB" id="A0A9D4TGH1"/>
<comment type="caution">
    <text evidence="7">The sequence shown here is derived from an EMBL/GenBank/DDBJ whole genome shotgun (WGS) entry which is preliminary data.</text>
</comment>
<protein>
    <recommendedName>
        <fullName evidence="4">40S ribosomal protein S12</fullName>
    </recommendedName>
</protein>
<feature type="compositionally biased region" description="Low complexity" evidence="5">
    <location>
        <begin position="35"/>
        <end position="44"/>
    </location>
</feature>
<dbReference type="PANTHER" id="PTHR11843">
    <property type="entry name" value="40S RIBOSOMAL PROTEIN S12"/>
    <property type="match status" value="1"/>
</dbReference>
<dbReference type="OrthoDB" id="10249311at2759"/>
<dbReference type="PROSITE" id="PS01189">
    <property type="entry name" value="RIBOSOMAL_S12E"/>
    <property type="match status" value="1"/>
</dbReference>
<keyword evidence="2 4" id="KW-0689">Ribosomal protein</keyword>
<organism evidence="7 8">
    <name type="scientific">Chlorella vulgaris</name>
    <name type="common">Green alga</name>
    <dbReference type="NCBI Taxonomy" id="3077"/>
    <lineage>
        <taxon>Eukaryota</taxon>
        <taxon>Viridiplantae</taxon>
        <taxon>Chlorophyta</taxon>
        <taxon>core chlorophytes</taxon>
        <taxon>Trebouxiophyceae</taxon>
        <taxon>Chlorellales</taxon>
        <taxon>Chlorellaceae</taxon>
        <taxon>Chlorella clade</taxon>
        <taxon>Chlorella</taxon>
    </lineage>
</organism>
<dbReference type="EMBL" id="SIDB01000012">
    <property type="protein sequence ID" value="KAI3424979.1"/>
    <property type="molecule type" value="Genomic_DNA"/>
</dbReference>
<dbReference type="FunFam" id="3.30.1330.30:FF:000019">
    <property type="entry name" value="40S ribosomal protein S12"/>
    <property type="match status" value="1"/>
</dbReference>
<dbReference type="Proteomes" id="UP001055712">
    <property type="component" value="Unassembled WGS sequence"/>
</dbReference>